<dbReference type="Gene3D" id="3.40.50.720">
    <property type="entry name" value="NAD(P)-binding Rossmann-like Domain"/>
    <property type="match status" value="1"/>
</dbReference>
<sequence>IGKETAKELARRKARVILACRNINKGQEAANEIFLETQQAVVVKHLDLSSLKSVRDFARDIVFTEPRLDVLINNAGMTLVDDQLHLTEDGYELAFQTNYLGHFLLTMLLLG</sequence>
<organism evidence="2 3">
    <name type="scientific">Ixodes scapularis</name>
    <name type="common">Black-legged tick</name>
    <name type="synonym">Deer tick</name>
    <dbReference type="NCBI Taxonomy" id="6945"/>
    <lineage>
        <taxon>Eukaryota</taxon>
        <taxon>Metazoa</taxon>
        <taxon>Ecdysozoa</taxon>
        <taxon>Arthropoda</taxon>
        <taxon>Chelicerata</taxon>
        <taxon>Arachnida</taxon>
        <taxon>Acari</taxon>
        <taxon>Parasitiformes</taxon>
        <taxon>Ixodida</taxon>
        <taxon>Ixodoidea</taxon>
        <taxon>Ixodidae</taxon>
        <taxon>Ixodinae</taxon>
        <taxon>Ixodes</taxon>
    </lineage>
</organism>
<dbReference type="PANTHER" id="PTHR43157:SF66">
    <property type="entry name" value="WW DOMAIN-CONTAINING OXIDOREDUCTASE-LIKE PROTEIN"/>
    <property type="match status" value="1"/>
</dbReference>
<evidence type="ECO:0000256" key="1">
    <source>
        <dbReference type="ARBA" id="ARBA00023002"/>
    </source>
</evidence>
<dbReference type="PANTHER" id="PTHR43157">
    <property type="entry name" value="PHOSPHATIDYLINOSITOL-GLYCAN BIOSYNTHESIS CLASS F PROTEIN-RELATED"/>
    <property type="match status" value="1"/>
</dbReference>
<dbReference type="Pfam" id="PF00106">
    <property type="entry name" value="adh_short"/>
    <property type="match status" value="1"/>
</dbReference>
<dbReference type="OrthoDB" id="191139at2759"/>
<dbReference type="InterPro" id="IPR002347">
    <property type="entry name" value="SDR_fam"/>
</dbReference>
<keyword evidence="3" id="KW-1185">Reference proteome</keyword>
<evidence type="ECO:0000313" key="2">
    <source>
        <dbReference type="EnsemblMetazoa" id="ISCW011012-PA"/>
    </source>
</evidence>
<dbReference type="GO" id="GO:0016491">
    <property type="term" value="F:oxidoreductase activity"/>
    <property type="evidence" value="ECO:0007669"/>
    <property type="project" value="UniProtKB-KW"/>
</dbReference>
<dbReference type="VEuPathDB" id="VectorBase:ISCW011012"/>
<evidence type="ECO:0000313" key="3">
    <source>
        <dbReference type="Proteomes" id="UP000001555"/>
    </source>
</evidence>
<protein>
    <submittedName>
        <fullName evidence="2">Uncharacterized protein</fullName>
    </submittedName>
</protein>
<dbReference type="EMBL" id="ABJB010439807">
    <property type="status" value="NOT_ANNOTATED_CDS"/>
    <property type="molecule type" value="Genomic_DNA"/>
</dbReference>
<dbReference type="Proteomes" id="UP000001555">
    <property type="component" value="Unassembled WGS sequence"/>
</dbReference>
<dbReference type="AlphaFoldDB" id="A0A1S4LA05"/>
<keyword evidence="1" id="KW-0560">Oxidoreductase</keyword>
<dbReference type="EnsemblMetazoa" id="ISCW011012-RA">
    <property type="protein sequence ID" value="ISCW011012-PA"/>
    <property type="gene ID" value="ISCW011012"/>
</dbReference>
<dbReference type="SUPFAM" id="SSF51735">
    <property type="entry name" value="NAD(P)-binding Rossmann-fold domains"/>
    <property type="match status" value="1"/>
</dbReference>
<dbReference type="VEuPathDB" id="VectorBase:ISCP_029506"/>
<dbReference type="InterPro" id="IPR036291">
    <property type="entry name" value="NAD(P)-bd_dom_sf"/>
</dbReference>
<dbReference type="VEuPathDB" id="VectorBase:ISCI011012"/>
<accession>A0A1S4LA05</accession>
<reference evidence="3" key="1">
    <citation type="submission" date="2008-03" db="EMBL/GenBank/DDBJ databases">
        <title>Annotation of Ixodes scapularis.</title>
        <authorList>
            <consortium name="Ixodes scapularis Genome Project Consortium"/>
            <person name="Caler E."/>
            <person name="Hannick L.I."/>
            <person name="Bidwell S."/>
            <person name="Joardar V."/>
            <person name="Thiagarajan M."/>
            <person name="Amedeo P."/>
            <person name="Galinsky K.J."/>
            <person name="Schobel S."/>
            <person name="Inman J."/>
            <person name="Hostetler J."/>
            <person name="Miller J."/>
            <person name="Hammond M."/>
            <person name="Megy K."/>
            <person name="Lawson D."/>
            <person name="Kodira C."/>
            <person name="Sutton G."/>
            <person name="Meyer J."/>
            <person name="Hill C.A."/>
            <person name="Birren B."/>
            <person name="Nene V."/>
            <person name="Collins F."/>
            <person name="Alarcon-Chaidez F."/>
            <person name="Wikel S."/>
            <person name="Strausberg R."/>
        </authorList>
    </citation>
    <scope>NUCLEOTIDE SEQUENCE [LARGE SCALE GENOMIC DNA]</scope>
    <source>
        <strain evidence="3">Wikel</strain>
    </source>
</reference>
<name>A0A1S4LA05_IXOSC</name>
<proteinExistence type="predicted"/>
<dbReference type="InParanoid" id="A0A1S4LA05"/>
<reference evidence="2" key="2">
    <citation type="submission" date="2020-05" db="UniProtKB">
        <authorList>
            <consortium name="EnsemblMetazoa"/>
        </authorList>
    </citation>
    <scope>IDENTIFICATION</scope>
    <source>
        <strain evidence="2">wikel</strain>
    </source>
</reference>